<evidence type="ECO:0000256" key="2">
    <source>
        <dbReference type="SAM" id="SignalP"/>
    </source>
</evidence>
<feature type="region of interest" description="Disordered" evidence="1">
    <location>
        <begin position="25"/>
        <end position="64"/>
    </location>
</feature>
<dbReference type="AlphaFoldDB" id="A0A1M6WZU6"/>
<proteinExistence type="predicted"/>
<dbReference type="Proteomes" id="UP000184395">
    <property type="component" value="Unassembled WGS sequence"/>
</dbReference>
<evidence type="ECO:0000313" key="4">
    <source>
        <dbReference type="Proteomes" id="UP000184395"/>
    </source>
</evidence>
<evidence type="ECO:0000313" key="3">
    <source>
        <dbReference type="EMBL" id="SHK99257.1"/>
    </source>
</evidence>
<sequence>MKLALLMALASAVLFLAPTAAGAAQGEQGAGTSGQTLMKDANESAQATTDVPLGGTGQNATPAAGTVGYGGVAAGRSEAGGGQSRPCGSGSQCRIYFGR</sequence>
<feature type="chain" id="PRO_5009922234" evidence="2">
    <location>
        <begin position="24"/>
        <end position="99"/>
    </location>
</feature>
<feature type="signal peptide" evidence="2">
    <location>
        <begin position="1"/>
        <end position="23"/>
    </location>
</feature>
<keyword evidence="2" id="KW-0732">Signal</keyword>
<protein>
    <submittedName>
        <fullName evidence="3">Uncharacterized protein</fullName>
    </submittedName>
</protein>
<dbReference type="RefSeq" id="WP_073432100.1">
    <property type="nucleotide sequence ID" value="NZ_CADFGY010000047.1"/>
</dbReference>
<reference evidence="3 4" key="1">
    <citation type="submission" date="2016-11" db="EMBL/GenBank/DDBJ databases">
        <authorList>
            <person name="Jaros S."/>
            <person name="Januszkiewicz K."/>
            <person name="Wedrychowicz H."/>
        </authorList>
    </citation>
    <scope>NUCLEOTIDE SEQUENCE [LARGE SCALE GENOMIC DNA]</scope>
    <source>
        <strain evidence="3 4">LMG 20594</strain>
    </source>
</reference>
<gene>
    <name evidence="3" type="ORF">SAMN05192548_105114</name>
</gene>
<name>A0A1M6WZU6_9BURK</name>
<accession>A0A1M6WZU6</accession>
<evidence type="ECO:0000256" key="1">
    <source>
        <dbReference type="SAM" id="MobiDB-lite"/>
    </source>
</evidence>
<dbReference type="EMBL" id="FRAB01000051">
    <property type="protein sequence ID" value="SHK99257.1"/>
    <property type="molecule type" value="Genomic_DNA"/>
</dbReference>
<organism evidence="3 4">
    <name type="scientific">Paraburkholderia terricola</name>
    <dbReference type="NCBI Taxonomy" id="169427"/>
    <lineage>
        <taxon>Bacteria</taxon>
        <taxon>Pseudomonadati</taxon>
        <taxon>Pseudomonadota</taxon>
        <taxon>Betaproteobacteria</taxon>
        <taxon>Burkholderiales</taxon>
        <taxon>Burkholderiaceae</taxon>
        <taxon>Paraburkholderia</taxon>
    </lineage>
</organism>